<keyword evidence="4" id="KW-1185">Reference proteome</keyword>
<dbReference type="VEuPathDB" id="FungiDB:D8B26_002108"/>
<dbReference type="Gene3D" id="1.20.1250.20">
    <property type="entry name" value="MFS general substrate transporter like domains"/>
    <property type="match status" value="1"/>
</dbReference>
<reference evidence="4" key="2">
    <citation type="submission" date="2010-03" db="EMBL/GenBank/DDBJ databases">
        <title>The genome sequence of Coccidioides posadasii strain Silveira.</title>
        <authorList>
            <consortium name="The Broad Institute Genome Sequencing Center for Infectious Disease"/>
            <person name="Neafsey D."/>
            <person name="Orbach M."/>
            <person name="Henn M.R."/>
            <person name="Cole G.T."/>
            <person name="Galgiani J."/>
            <person name="Gardner M.J."/>
            <person name="Kirkland T.N."/>
            <person name="Taylor J.W."/>
            <person name="Young S.K."/>
            <person name="Zeng Q."/>
            <person name="Koehrsen M."/>
            <person name="Alvarado L."/>
            <person name="Berlin A."/>
            <person name="Borenstein D."/>
            <person name="Chapman S.B."/>
            <person name="Chen Z."/>
            <person name="Engels R."/>
            <person name="Freedman E."/>
            <person name="Gellesch M."/>
            <person name="Goldberg J."/>
            <person name="Griggs A."/>
            <person name="Gujja S."/>
            <person name="Heilman E."/>
            <person name="Heiman D."/>
            <person name="Howarth C."/>
            <person name="Jen D."/>
            <person name="Larson L."/>
            <person name="Mehta T."/>
            <person name="Neiman D."/>
            <person name="Park D."/>
            <person name="Pearson M."/>
            <person name="Richards J."/>
            <person name="Roberts A."/>
            <person name="Saif S."/>
            <person name="Shea T."/>
            <person name="Shenoy N."/>
            <person name="Sisk P."/>
            <person name="Stolte C."/>
            <person name="Sykes S."/>
            <person name="Walk T."/>
            <person name="White J."/>
            <person name="Yandava C."/>
            <person name="Haas B."/>
            <person name="Nusbaum C."/>
            <person name="Birren B."/>
        </authorList>
    </citation>
    <scope>NUCLEOTIDE SEQUENCE [LARGE SCALE GENOMIC DNA]</scope>
    <source>
        <strain evidence="4">RMSCC 757 / Silveira</strain>
    </source>
</reference>
<dbReference type="VEuPathDB" id="FungiDB:CPSG_02169"/>
<dbReference type="HOGENOM" id="CLU_589259_0_0_1"/>
<keyword evidence="2" id="KW-1133">Transmembrane helix</keyword>
<evidence type="ECO:0000313" key="4">
    <source>
        <dbReference type="Proteomes" id="UP000002497"/>
    </source>
</evidence>
<dbReference type="EMBL" id="GL636487">
    <property type="protein sequence ID" value="EFW22012.1"/>
    <property type="molecule type" value="Genomic_DNA"/>
</dbReference>
<sequence length="464" mass="52492">MDIAYPGHPYNGPQCPVPPSNADRNPFYSAKRWGLRMPCQVFSPPRPILLHCHGYSFLRKEYKEYELSRDSPEAYVFAHPAAAIFDFRDTYGPWRVRRLFTNSYVFLCAACSTLGGLLFRQDQGVVSIILVMPQLLDRLEQVSEASGAEFWKGLMTAMVLGFMLAIRVSFLPFSPRSLASGWHDDDALPSLVRLRQLSEDDKRIRLQHTDVFADSRFQKAISATRHPELQGGVLHITQLVGVLSRIWTMDHFDRRSILLWGSVAMTTSHVIITALAGLFDKHLPSHLSEGIWSILDASPLGHAVRYAVNEPSHRCFVKVVPADSTFRSLPIVSPRQFNNFINVSNVYLSFTSLLDIISVVSPVLRQSFASPNYSCIFPGPYHHSPRPKRWLWRVCHLRIPVPPIIDLVLSFIPGTSGRTLKQMDHVFKDCSNEQEEAMRREIEAELLKGRVEVPSGLTRGGSVR</sequence>
<protein>
    <submittedName>
        <fullName evidence="3">MFS monosaccharide transporter</fullName>
    </submittedName>
</protein>
<reference evidence="4" key="1">
    <citation type="journal article" date="2010" name="Genome Res.">
        <title>Population genomic sequencing of Coccidioides fungi reveals recent hybridization and transposon control.</title>
        <authorList>
            <person name="Neafsey D.E."/>
            <person name="Barker B.M."/>
            <person name="Sharpton T.J."/>
            <person name="Stajich J.E."/>
            <person name="Park D.J."/>
            <person name="Whiston E."/>
            <person name="Hung C.-Y."/>
            <person name="McMahan C."/>
            <person name="White J."/>
            <person name="Sykes S."/>
            <person name="Heiman D."/>
            <person name="Young S."/>
            <person name="Zeng Q."/>
            <person name="Abouelleil A."/>
            <person name="Aftuck L."/>
            <person name="Bessette D."/>
            <person name="Brown A."/>
            <person name="FitzGerald M."/>
            <person name="Lui A."/>
            <person name="Macdonald J.P."/>
            <person name="Priest M."/>
            <person name="Orbach M.J."/>
            <person name="Galgiani J.N."/>
            <person name="Kirkland T.N."/>
            <person name="Cole G.T."/>
            <person name="Birren B.W."/>
            <person name="Henn M.R."/>
            <person name="Taylor J.W."/>
            <person name="Rounsley S.D."/>
        </authorList>
    </citation>
    <scope>NUCLEOTIDE SEQUENCE [LARGE SCALE GENOMIC DNA]</scope>
    <source>
        <strain evidence="4">RMSCC 757 / Silveira</strain>
    </source>
</reference>
<dbReference type="VEuPathDB" id="FungiDB:D8B26_002107"/>
<dbReference type="GO" id="GO:0016020">
    <property type="term" value="C:membrane"/>
    <property type="evidence" value="ECO:0007669"/>
    <property type="project" value="UniProtKB-SubCell"/>
</dbReference>
<evidence type="ECO:0000256" key="2">
    <source>
        <dbReference type="SAM" id="Phobius"/>
    </source>
</evidence>
<feature type="transmembrane region" description="Helical" evidence="2">
    <location>
        <begin position="257"/>
        <end position="279"/>
    </location>
</feature>
<proteinExistence type="predicted"/>
<dbReference type="AlphaFoldDB" id="E9CUW0"/>
<dbReference type="InterPro" id="IPR050360">
    <property type="entry name" value="MFS_Sugar_Transporters"/>
</dbReference>
<keyword evidence="2" id="KW-0812">Transmembrane</keyword>
<keyword evidence="2" id="KW-0472">Membrane</keyword>
<feature type="transmembrane region" description="Helical" evidence="2">
    <location>
        <begin position="150"/>
        <end position="170"/>
    </location>
</feature>
<organism evidence="4">
    <name type="scientific">Coccidioides posadasii (strain RMSCC 757 / Silveira)</name>
    <name type="common">Valley fever fungus</name>
    <dbReference type="NCBI Taxonomy" id="443226"/>
    <lineage>
        <taxon>Eukaryota</taxon>
        <taxon>Fungi</taxon>
        <taxon>Dikarya</taxon>
        <taxon>Ascomycota</taxon>
        <taxon>Pezizomycotina</taxon>
        <taxon>Eurotiomycetes</taxon>
        <taxon>Eurotiomycetidae</taxon>
        <taxon>Onygenales</taxon>
        <taxon>Onygenaceae</taxon>
        <taxon>Coccidioides</taxon>
    </lineage>
</organism>
<comment type="subcellular location">
    <subcellularLocation>
        <location evidence="1">Membrane</location>
        <topology evidence="1">Multi-pass membrane protein</topology>
    </subcellularLocation>
</comment>
<evidence type="ECO:0000256" key="1">
    <source>
        <dbReference type="ARBA" id="ARBA00004141"/>
    </source>
</evidence>
<gene>
    <name evidence="3" type="ORF">CPSG_02169</name>
</gene>
<dbReference type="GO" id="GO:0005351">
    <property type="term" value="F:carbohydrate:proton symporter activity"/>
    <property type="evidence" value="ECO:0007669"/>
    <property type="project" value="TreeGrafter"/>
</dbReference>
<evidence type="ECO:0000313" key="3">
    <source>
        <dbReference type="EMBL" id="EFW22012.1"/>
    </source>
</evidence>
<name>E9CUW0_COCPS</name>
<feature type="transmembrane region" description="Helical" evidence="2">
    <location>
        <begin position="104"/>
        <end position="130"/>
    </location>
</feature>
<accession>E9CUW0</accession>
<dbReference type="InterPro" id="IPR036259">
    <property type="entry name" value="MFS_trans_sf"/>
</dbReference>
<dbReference type="PANTHER" id="PTHR48022:SF14">
    <property type="entry name" value="MAJOR FACILITATOR SUPERFAMILY (MFS) PROFILE DOMAIN-CONTAINING PROTEIN-RELATED"/>
    <property type="match status" value="1"/>
</dbReference>
<dbReference type="PANTHER" id="PTHR48022">
    <property type="entry name" value="PLASTIDIC GLUCOSE TRANSPORTER 4"/>
    <property type="match status" value="1"/>
</dbReference>
<dbReference type="Proteomes" id="UP000002497">
    <property type="component" value="Unassembled WGS sequence"/>
</dbReference>